<dbReference type="PANTHER" id="PTHR43080:SF2">
    <property type="entry name" value="CBS DOMAIN-CONTAINING PROTEIN"/>
    <property type="match status" value="1"/>
</dbReference>
<dbReference type="SMART" id="SM00116">
    <property type="entry name" value="CBS"/>
    <property type="match status" value="2"/>
</dbReference>
<proteinExistence type="predicted"/>
<feature type="domain" description="CBS" evidence="3">
    <location>
        <begin position="76"/>
        <end position="133"/>
    </location>
</feature>
<dbReference type="CDD" id="cd02205">
    <property type="entry name" value="CBS_pair_SF"/>
    <property type="match status" value="1"/>
</dbReference>
<evidence type="ECO:0000313" key="5">
    <source>
        <dbReference type="Proteomes" id="UP000613160"/>
    </source>
</evidence>
<evidence type="ECO:0000259" key="3">
    <source>
        <dbReference type="PROSITE" id="PS51371"/>
    </source>
</evidence>
<comment type="caution">
    <text evidence="4">The sequence shown here is derived from an EMBL/GenBank/DDBJ whole genome shotgun (WGS) entry which is preliminary data.</text>
</comment>
<evidence type="ECO:0000313" key="4">
    <source>
        <dbReference type="EMBL" id="GGD37770.1"/>
    </source>
</evidence>
<dbReference type="Proteomes" id="UP000613160">
    <property type="component" value="Unassembled WGS sequence"/>
</dbReference>
<reference evidence="4" key="2">
    <citation type="submission" date="2020-09" db="EMBL/GenBank/DDBJ databases">
        <authorList>
            <person name="Sun Q."/>
            <person name="Zhou Y."/>
        </authorList>
    </citation>
    <scope>NUCLEOTIDE SEQUENCE</scope>
    <source>
        <strain evidence="4">CGMCC 1.15493</strain>
    </source>
</reference>
<organism evidence="4 5">
    <name type="scientific">Aureimonas glaciei</name>
    <dbReference type="NCBI Taxonomy" id="1776957"/>
    <lineage>
        <taxon>Bacteria</taxon>
        <taxon>Pseudomonadati</taxon>
        <taxon>Pseudomonadota</taxon>
        <taxon>Alphaproteobacteria</taxon>
        <taxon>Hyphomicrobiales</taxon>
        <taxon>Aurantimonadaceae</taxon>
        <taxon>Aureimonas</taxon>
    </lineage>
</organism>
<dbReference type="AlphaFoldDB" id="A0A916YC21"/>
<dbReference type="InterPro" id="IPR000644">
    <property type="entry name" value="CBS_dom"/>
</dbReference>
<dbReference type="SUPFAM" id="SSF54631">
    <property type="entry name" value="CBS-domain pair"/>
    <property type="match status" value="1"/>
</dbReference>
<keyword evidence="1 2" id="KW-0129">CBS domain</keyword>
<feature type="domain" description="CBS" evidence="3">
    <location>
        <begin position="10"/>
        <end position="68"/>
    </location>
</feature>
<gene>
    <name evidence="4" type="ORF">GCM10011335_45630</name>
</gene>
<dbReference type="EMBL" id="BMJJ01000014">
    <property type="protein sequence ID" value="GGD37770.1"/>
    <property type="molecule type" value="Genomic_DNA"/>
</dbReference>
<dbReference type="Gene3D" id="3.10.580.10">
    <property type="entry name" value="CBS-domain"/>
    <property type="match status" value="1"/>
</dbReference>
<dbReference type="InterPro" id="IPR046342">
    <property type="entry name" value="CBS_dom_sf"/>
</dbReference>
<accession>A0A916YC21</accession>
<evidence type="ECO:0000256" key="1">
    <source>
        <dbReference type="ARBA" id="ARBA00023122"/>
    </source>
</evidence>
<dbReference type="InterPro" id="IPR051257">
    <property type="entry name" value="Diverse_CBS-Domain"/>
</dbReference>
<sequence>MLVDQLLPSARDQLVTIKDDAPLIEAARLLHGRSASLVVVLNVDGVMVGVITKSDVVGQISGCQGSSCMTAASVVMTRDVTFCHPHVLLRSVWERMRKSDLKHVPIVDRELRPLGVLNARQAVQALMEELGSEEELLREYVMGIGYR</sequence>
<dbReference type="Pfam" id="PF00571">
    <property type="entry name" value="CBS"/>
    <property type="match status" value="2"/>
</dbReference>
<name>A0A916YC21_9HYPH</name>
<keyword evidence="5" id="KW-1185">Reference proteome</keyword>
<evidence type="ECO:0000256" key="2">
    <source>
        <dbReference type="PROSITE-ProRule" id="PRU00703"/>
    </source>
</evidence>
<dbReference type="PROSITE" id="PS51371">
    <property type="entry name" value="CBS"/>
    <property type="match status" value="2"/>
</dbReference>
<dbReference type="PANTHER" id="PTHR43080">
    <property type="entry name" value="CBS DOMAIN-CONTAINING PROTEIN CBSX3, MITOCHONDRIAL"/>
    <property type="match status" value="1"/>
</dbReference>
<reference evidence="4" key="1">
    <citation type="journal article" date="2014" name="Int. J. Syst. Evol. Microbiol.">
        <title>Complete genome sequence of Corynebacterium casei LMG S-19264T (=DSM 44701T), isolated from a smear-ripened cheese.</title>
        <authorList>
            <consortium name="US DOE Joint Genome Institute (JGI-PGF)"/>
            <person name="Walter F."/>
            <person name="Albersmeier A."/>
            <person name="Kalinowski J."/>
            <person name="Ruckert C."/>
        </authorList>
    </citation>
    <scope>NUCLEOTIDE SEQUENCE</scope>
    <source>
        <strain evidence="4">CGMCC 1.15493</strain>
    </source>
</reference>
<protein>
    <recommendedName>
        <fullName evidence="3">CBS domain-containing protein</fullName>
    </recommendedName>
</protein>